<keyword evidence="10 15" id="KW-0460">Magnesium</keyword>
<dbReference type="RefSeq" id="WP_011938631.1">
    <property type="nucleotide sequence ID" value="NC_009483.1"/>
</dbReference>
<evidence type="ECO:0000256" key="3">
    <source>
        <dbReference type="ARBA" id="ARBA00009562"/>
    </source>
</evidence>
<evidence type="ECO:0000256" key="6">
    <source>
        <dbReference type="ARBA" id="ARBA00020653"/>
    </source>
</evidence>
<evidence type="ECO:0000256" key="10">
    <source>
        <dbReference type="ARBA" id="ARBA00022842"/>
    </source>
</evidence>
<comment type="subunit">
    <text evidence="4 15">Heterotetramer consisting of two non-identical subunits: a beta subunit (TrpG) and a large alpha subunit (TrpE).</text>
</comment>
<dbReference type="HOGENOM" id="CLU_006493_9_3_7"/>
<evidence type="ECO:0000256" key="8">
    <source>
        <dbReference type="ARBA" id="ARBA00022723"/>
    </source>
</evidence>
<gene>
    <name evidence="15" type="primary">trpE</name>
    <name evidence="18" type="ordered locus">Gura_1731</name>
</gene>
<dbReference type="Pfam" id="PF00425">
    <property type="entry name" value="Chorismate_bind"/>
    <property type="match status" value="1"/>
</dbReference>
<keyword evidence="11 15" id="KW-0057">Aromatic amino acid biosynthesis</keyword>
<comment type="catalytic activity">
    <reaction evidence="14 15">
        <text>chorismate + L-glutamine = anthranilate + pyruvate + L-glutamate + H(+)</text>
        <dbReference type="Rhea" id="RHEA:21732"/>
        <dbReference type="ChEBI" id="CHEBI:15361"/>
        <dbReference type="ChEBI" id="CHEBI:15378"/>
        <dbReference type="ChEBI" id="CHEBI:16567"/>
        <dbReference type="ChEBI" id="CHEBI:29748"/>
        <dbReference type="ChEBI" id="CHEBI:29985"/>
        <dbReference type="ChEBI" id="CHEBI:58359"/>
        <dbReference type="EC" id="4.1.3.27"/>
    </reaction>
</comment>
<keyword evidence="12 15" id="KW-0456">Lyase</keyword>
<dbReference type="STRING" id="351605.Gura_1731"/>
<dbReference type="PANTHER" id="PTHR11236">
    <property type="entry name" value="AMINOBENZOATE/ANTHRANILATE SYNTHASE"/>
    <property type="match status" value="1"/>
</dbReference>
<evidence type="ECO:0000313" key="19">
    <source>
        <dbReference type="Proteomes" id="UP000006695"/>
    </source>
</evidence>
<name>A5GES0_GEOUR</name>
<dbReference type="InterPro" id="IPR019999">
    <property type="entry name" value="Anth_synth_I-like"/>
</dbReference>
<dbReference type="UniPathway" id="UPA00035">
    <property type="reaction ID" value="UER00040"/>
</dbReference>
<evidence type="ECO:0000259" key="17">
    <source>
        <dbReference type="Pfam" id="PF04715"/>
    </source>
</evidence>
<comment type="similarity">
    <text evidence="3 15">Belongs to the anthranilate synthase component I family.</text>
</comment>
<organism evidence="18 19">
    <name type="scientific">Geotalea uraniireducens (strain Rf4)</name>
    <name type="common">Geobacter uraniireducens</name>
    <dbReference type="NCBI Taxonomy" id="351605"/>
    <lineage>
        <taxon>Bacteria</taxon>
        <taxon>Pseudomonadati</taxon>
        <taxon>Thermodesulfobacteriota</taxon>
        <taxon>Desulfuromonadia</taxon>
        <taxon>Geobacterales</taxon>
        <taxon>Geobacteraceae</taxon>
        <taxon>Geotalea</taxon>
    </lineage>
</organism>
<dbReference type="InterPro" id="IPR005256">
    <property type="entry name" value="Anth_synth_I_PabB"/>
</dbReference>
<keyword evidence="7 15" id="KW-0028">Amino-acid biosynthesis</keyword>
<dbReference type="PANTHER" id="PTHR11236:SF48">
    <property type="entry name" value="ISOCHORISMATE SYNTHASE MENF"/>
    <property type="match status" value="1"/>
</dbReference>
<dbReference type="KEGG" id="gur:Gura_1731"/>
<dbReference type="Pfam" id="PF04715">
    <property type="entry name" value="Anth_synt_I_N"/>
    <property type="match status" value="1"/>
</dbReference>
<comment type="pathway">
    <text evidence="2 15">Amino-acid biosynthesis; L-tryptophan biosynthesis; L-tryptophan from chorismate: step 1/5.</text>
</comment>
<evidence type="ECO:0000256" key="7">
    <source>
        <dbReference type="ARBA" id="ARBA00022605"/>
    </source>
</evidence>
<evidence type="ECO:0000256" key="4">
    <source>
        <dbReference type="ARBA" id="ARBA00011575"/>
    </source>
</evidence>
<evidence type="ECO:0000256" key="15">
    <source>
        <dbReference type="RuleBase" id="RU364045"/>
    </source>
</evidence>
<evidence type="ECO:0000256" key="11">
    <source>
        <dbReference type="ARBA" id="ARBA00023141"/>
    </source>
</evidence>
<keyword evidence="19" id="KW-1185">Reference proteome</keyword>
<keyword evidence="8 15" id="KW-0479">Metal-binding</keyword>
<dbReference type="NCBIfam" id="TIGR00564">
    <property type="entry name" value="trpE_most"/>
    <property type="match status" value="1"/>
</dbReference>
<dbReference type="SUPFAM" id="SSF56322">
    <property type="entry name" value="ADC synthase"/>
    <property type="match status" value="1"/>
</dbReference>
<sequence length="491" mass="54224">MYYPDFASFQSLTAQGNLIPVYREIMADLDTPVSAFKKIDDGRYAFLLESIEGGEKWARYTFLGSNPSVVIRTLGNKVEILEDGASRQEETADPLGFVKDYLKRYQPVALDGIPRFFGGAVGYLGYDMVRHFEHLPTTRPALIEAYDSYFVITDTILIFDNVSQKIKVVSNAHLDGGRSAEDAYAEATAKIDTLIKKLKTPLPAMPSTPPAKKVSFTSGVSRAEFEQAVEKAKEYVRSGDIFQVVLSQRFSGELTVDPLDIYRVLRTLNPSPYMFFLRLDDTLVVGASPEVMVRREGGRVELRPIAGTRPRGATPEEDTAYELEMLSDPKERAEHVMLVDLGRNDLGRVCKTGTVRVSELMVVERYSHVMHIVSNVQGELEQGKDAFDVVRATFPAGTLSGAPKVRAMQIIDELEPVRREIYGGAVGYFSFSGNMDLAIAIRTLVIKDGRVHLQAGAGIVADSVPSAEYQESVNKAMAVVKAIEAVEKGLD</sequence>
<reference evidence="18 19" key="1">
    <citation type="submission" date="2007-05" db="EMBL/GenBank/DDBJ databases">
        <title>Complete sequence of Geobacter uraniireducens Rf4.</title>
        <authorList>
            <consortium name="US DOE Joint Genome Institute"/>
            <person name="Copeland A."/>
            <person name="Lucas S."/>
            <person name="Lapidus A."/>
            <person name="Barry K."/>
            <person name="Detter J.C."/>
            <person name="Glavina del Rio T."/>
            <person name="Hammon N."/>
            <person name="Israni S."/>
            <person name="Dalin E."/>
            <person name="Tice H."/>
            <person name="Pitluck S."/>
            <person name="Chertkov O."/>
            <person name="Brettin T."/>
            <person name="Bruce D."/>
            <person name="Han C."/>
            <person name="Schmutz J."/>
            <person name="Larimer F."/>
            <person name="Land M."/>
            <person name="Hauser L."/>
            <person name="Kyrpides N."/>
            <person name="Mikhailova N."/>
            <person name="Shelobolina E."/>
            <person name="Aklujkar M."/>
            <person name="Lovley D."/>
            <person name="Richardson P."/>
        </authorList>
    </citation>
    <scope>NUCLEOTIDE SEQUENCE [LARGE SCALE GENOMIC DNA]</scope>
    <source>
        <strain evidence="18 19">Rf4</strain>
    </source>
</reference>
<dbReference type="OrthoDB" id="9803598at2"/>
<dbReference type="GO" id="GO:0000162">
    <property type="term" value="P:L-tryptophan biosynthetic process"/>
    <property type="evidence" value="ECO:0007669"/>
    <property type="project" value="UniProtKB-UniPathway"/>
</dbReference>
<dbReference type="Gene3D" id="3.60.120.10">
    <property type="entry name" value="Anthranilate synthase"/>
    <property type="match status" value="1"/>
</dbReference>
<dbReference type="InterPro" id="IPR015890">
    <property type="entry name" value="Chorismate_C"/>
</dbReference>
<dbReference type="GO" id="GO:0046872">
    <property type="term" value="F:metal ion binding"/>
    <property type="evidence" value="ECO:0007669"/>
    <property type="project" value="UniProtKB-KW"/>
</dbReference>
<feature type="domain" description="Anthranilate synthase component I N-terminal" evidence="17">
    <location>
        <begin position="28"/>
        <end position="166"/>
    </location>
</feature>
<dbReference type="AlphaFoldDB" id="A5GES0"/>
<evidence type="ECO:0000313" key="18">
    <source>
        <dbReference type="EMBL" id="ABQ25925.1"/>
    </source>
</evidence>
<dbReference type="Proteomes" id="UP000006695">
    <property type="component" value="Chromosome"/>
</dbReference>
<dbReference type="InterPro" id="IPR005801">
    <property type="entry name" value="ADC_synthase"/>
</dbReference>
<protein>
    <recommendedName>
        <fullName evidence="6 15">Anthranilate synthase component 1</fullName>
        <ecNumber evidence="5 15">4.1.3.27</ecNumber>
    </recommendedName>
</protein>
<evidence type="ECO:0000256" key="1">
    <source>
        <dbReference type="ARBA" id="ARBA00001946"/>
    </source>
</evidence>
<dbReference type="EC" id="4.1.3.27" evidence="5 15"/>
<evidence type="ECO:0000256" key="12">
    <source>
        <dbReference type="ARBA" id="ARBA00023239"/>
    </source>
</evidence>
<comment type="function">
    <text evidence="13 15">Part of a heterotetrameric complex that catalyzes the two-step biosynthesis of anthranilate, an intermediate in the biosynthesis of L-tryptophan. In the first step, the glutamine-binding beta subunit (TrpG) of anthranilate synthase (AS) provides the glutamine amidotransferase activity which generates ammonia as a substrate that, along with chorismate, is used in the second step, catalyzed by the large alpha subunit of AS (TrpE) to produce anthranilate. In the absence of TrpG, TrpE can synthesize anthranilate directly from chorismate and high concentrations of ammonia.</text>
</comment>
<proteinExistence type="inferred from homology"/>
<evidence type="ECO:0000256" key="13">
    <source>
        <dbReference type="ARBA" id="ARBA00025634"/>
    </source>
</evidence>
<keyword evidence="9 15" id="KW-0822">Tryptophan biosynthesis</keyword>
<accession>A5GES0</accession>
<dbReference type="EMBL" id="CP000698">
    <property type="protein sequence ID" value="ABQ25925.1"/>
    <property type="molecule type" value="Genomic_DNA"/>
</dbReference>
<evidence type="ECO:0000259" key="16">
    <source>
        <dbReference type="Pfam" id="PF00425"/>
    </source>
</evidence>
<dbReference type="InterPro" id="IPR006805">
    <property type="entry name" value="Anth_synth_I_N"/>
</dbReference>
<dbReference type="PRINTS" id="PR00095">
    <property type="entry name" value="ANTSNTHASEI"/>
</dbReference>
<evidence type="ECO:0000256" key="2">
    <source>
        <dbReference type="ARBA" id="ARBA00004873"/>
    </source>
</evidence>
<evidence type="ECO:0000256" key="14">
    <source>
        <dbReference type="ARBA" id="ARBA00047683"/>
    </source>
</evidence>
<comment type="cofactor">
    <cofactor evidence="1 15">
        <name>Mg(2+)</name>
        <dbReference type="ChEBI" id="CHEBI:18420"/>
    </cofactor>
</comment>
<feature type="domain" description="Chorismate-utilising enzyme C-terminal" evidence="16">
    <location>
        <begin position="222"/>
        <end position="475"/>
    </location>
</feature>
<evidence type="ECO:0000256" key="9">
    <source>
        <dbReference type="ARBA" id="ARBA00022822"/>
    </source>
</evidence>
<evidence type="ECO:0000256" key="5">
    <source>
        <dbReference type="ARBA" id="ARBA00012266"/>
    </source>
</evidence>
<dbReference type="GO" id="GO:0004049">
    <property type="term" value="F:anthranilate synthase activity"/>
    <property type="evidence" value="ECO:0007669"/>
    <property type="project" value="UniProtKB-EC"/>
</dbReference>